<reference evidence="2" key="1">
    <citation type="submission" date="2022-12" db="EMBL/GenBank/DDBJ databases">
        <title>Reclassification of two methanogenic archaea species isolated from the Kolyma lowland permafrost.</title>
        <authorList>
            <person name="Trubitsyn V.E."/>
            <person name="Rivkina E.M."/>
            <person name="Shcherbakova V.A."/>
        </authorList>
    </citation>
    <scope>NUCLEOTIDE SEQUENCE</scope>
    <source>
        <strain evidence="1">M2</strain>
        <strain evidence="2">MK4</strain>
    </source>
</reference>
<evidence type="ECO:0000313" key="1">
    <source>
        <dbReference type="EMBL" id="MCZ3367118.1"/>
    </source>
</evidence>
<name>A0A9E5A5S4_9EURY</name>
<dbReference type="EMBL" id="JAPVER010000020">
    <property type="protein sequence ID" value="MCZ3367118.1"/>
    <property type="molecule type" value="Genomic_DNA"/>
</dbReference>
<evidence type="ECO:0000313" key="2">
    <source>
        <dbReference type="EMBL" id="MCZ3373734.1"/>
    </source>
</evidence>
<dbReference type="Proteomes" id="UP001068021">
    <property type="component" value="Unassembled WGS sequence"/>
</dbReference>
<sequence length="87" mass="10576">MEKTEFIEKIKDIGFIKDKSEKNKEIFRITEGVLLSVKLRLNIYKVNTNYIELINSEVWFNYWDNTQFHRKLGEFSLNEIEDVWNTK</sequence>
<dbReference type="RefSeq" id="WP_048082390.1">
    <property type="nucleotide sequence ID" value="NZ_JAPVER010000020.1"/>
</dbReference>
<keyword evidence="3" id="KW-1185">Reference proteome</keyword>
<gene>
    <name evidence="2" type="ORF">O3H35_13880</name>
    <name evidence="1" type="ORF">O3H54_14610</name>
</gene>
<evidence type="ECO:0000313" key="3">
    <source>
        <dbReference type="Proteomes" id="UP001068021"/>
    </source>
</evidence>
<accession>A0A9E5A5S4</accession>
<dbReference type="Proteomes" id="UP001074446">
    <property type="component" value="Unassembled WGS sequence"/>
</dbReference>
<comment type="caution">
    <text evidence="2">The sequence shown here is derived from an EMBL/GenBank/DDBJ whole genome shotgun (WGS) entry which is preliminary data.</text>
</comment>
<dbReference type="AlphaFoldDB" id="A0A9E5A5S4"/>
<organism evidence="2">
    <name type="scientific">Methanobacterium veterum</name>
    <dbReference type="NCBI Taxonomy" id="408577"/>
    <lineage>
        <taxon>Archaea</taxon>
        <taxon>Methanobacteriati</taxon>
        <taxon>Methanobacteriota</taxon>
        <taxon>Methanomada group</taxon>
        <taxon>Methanobacteria</taxon>
        <taxon>Methanobacteriales</taxon>
        <taxon>Methanobacteriaceae</taxon>
        <taxon>Methanobacterium</taxon>
    </lineage>
</organism>
<dbReference type="EMBL" id="JAPVES010000030">
    <property type="protein sequence ID" value="MCZ3373734.1"/>
    <property type="molecule type" value="Genomic_DNA"/>
</dbReference>
<protein>
    <submittedName>
        <fullName evidence="2">Uncharacterized protein</fullName>
    </submittedName>
</protein>
<proteinExistence type="predicted"/>